<accession>A0A2N9EU20</accession>
<keyword evidence="1" id="KW-0472">Membrane</keyword>
<dbReference type="AlphaFoldDB" id="A0A2N9EU20"/>
<proteinExistence type="predicted"/>
<organism evidence="2">
    <name type="scientific">Fagus sylvatica</name>
    <name type="common">Beechnut</name>
    <dbReference type="NCBI Taxonomy" id="28930"/>
    <lineage>
        <taxon>Eukaryota</taxon>
        <taxon>Viridiplantae</taxon>
        <taxon>Streptophyta</taxon>
        <taxon>Embryophyta</taxon>
        <taxon>Tracheophyta</taxon>
        <taxon>Spermatophyta</taxon>
        <taxon>Magnoliopsida</taxon>
        <taxon>eudicotyledons</taxon>
        <taxon>Gunneridae</taxon>
        <taxon>Pentapetalae</taxon>
        <taxon>rosids</taxon>
        <taxon>fabids</taxon>
        <taxon>Fagales</taxon>
        <taxon>Fagaceae</taxon>
        <taxon>Fagus</taxon>
    </lineage>
</organism>
<gene>
    <name evidence="2" type="ORF">FSB_LOCUS6175</name>
</gene>
<keyword evidence="1" id="KW-1133">Transmembrane helix</keyword>
<evidence type="ECO:0000313" key="2">
    <source>
        <dbReference type="EMBL" id="SPC78293.1"/>
    </source>
</evidence>
<reference evidence="2" key="1">
    <citation type="submission" date="2018-02" db="EMBL/GenBank/DDBJ databases">
        <authorList>
            <person name="Cohen D.B."/>
            <person name="Kent A.D."/>
        </authorList>
    </citation>
    <scope>NUCLEOTIDE SEQUENCE</scope>
</reference>
<feature type="transmembrane region" description="Helical" evidence="1">
    <location>
        <begin position="66"/>
        <end position="88"/>
    </location>
</feature>
<evidence type="ECO:0000256" key="1">
    <source>
        <dbReference type="SAM" id="Phobius"/>
    </source>
</evidence>
<sequence>MEEICWSFWVARASTKFPHLCQHALAVPVEVEAFYGGGCLGGIRFGDFSQCEFISLILPSEFPNLLLFRTTIAVVALIIFWIGGKFCVE</sequence>
<name>A0A2N9EU20_FAGSY</name>
<dbReference type="EMBL" id="OIVN01000324">
    <property type="protein sequence ID" value="SPC78293.1"/>
    <property type="molecule type" value="Genomic_DNA"/>
</dbReference>
<keyword evidence="1" id="KW-0812">Transmembrane</keyword>
<protein>
    <submittedName>
        <fullName evidence="2">Uncharacterized protein</fullName>
    </submittedName>
</protein>